<keyword evidence="1" id="KW-1133">Transmembrane helix</keyword>
<feature type="transmembrane region" description="Helical" evidence="1">
    <location>
        <begin position="7"/>
        <end position="27"/>
    </location>
</feature>
<dbReference type="AlphaFoldDB" id="A0A261T9A5"/>
<comment type="caution">
    <text evidence="3">The sequence shown here is derived from an EMBL/GenBank/DDBJ whole genome shotgun (WGS) entry which is preliminary data.</text>
</comment>
<dbReference type="Proteomes" id="UP000216913">
    <property type="component" value="Unassembled WGS sequence"/>
</dbReference>
<evidence type="ECO:0000256" key="1">
    <source>
        <dbReference type="SAM" id="Phobius"/>
    </source>
</evidence>
<name>A0A261T9A5_9BORD</name>
<feature type="transmembrane region" description="Helical" evidence="1">
    <location>
        <begin position="47"/>
        <end position="71"/>
    </location>
</feature>
<reference evidence="3 4" key="1">
    <citation type="submission" date="2017-05" db="EMBL/GenBank/DDBJ databases">
        <title>Complete and WGS of Bordetella genogroups.</title>
        <authorList>
            <person name="Spilker T."/>
            <person name="LiPuma J."/>
        </authorList>
    </citation>
    <scope>NUCLEOTIDE SEQUENCE [LARGE SCALE GENOMIC DNA]</scope>
    <source>
        <strain evidence="3 4">AU10456</strain>
    </source>
</reference>
<dbReference type="PANTHER" id="PTHR42709:SF2">
    <property type="entry name" value="INNER MEMBRANE PROTEIN YOHD"/>
    <property type="match status" value="1"/>
</dbReference>
<evidence type="ECO:0000259" key="2">
    <source>
        <dbReference type="Pfam" id="PF09335"/>
    </source>
</evidence>
<accession>A0A261T9A5</accession>
<keyword evidence="1" id="KW-0812">Transmembrane</keyword>
<dbReference type="GO" id="GO:0005886">
    <property type="term" value="C:plasma membrane"/>
    <property type="evidence" value="ECO:0007669"/>
    <property type="project" value="TreeGrafter"/>
</dbReference>
<dbReference type="InterPro" id="IPR032816">
    <property type="entry name" value="VTT_dom"/>
</dbReference>
<dbReference type="PANTHER" id="PTHR42709">
    <property type="entry name" value="ALKALINE PHOSPHATASE LIKE PROTEIN"/>
    <property type="match status" value="1"/>
</dbReference>
<evidence type="ECO:0000313" key="4">
    <source>
        <dbReference type="Proteomes" id="UP000216913"/>
    </source>
</evidence>
<dbReference type="InterPro" id="IPR051311">
    <property type="entry name" value="DedA_domain"/>
</dbReference>
<dbReference type="OrthoDB" id="9780918at2"/>
<feature type="transmembrane region" description="Helical" evidence="1">
    <location>
        <begin position="136"/>
        <end position="161"/>
    </location>
</feature>
<organism evidence="3 4">
    <name type="scientific">Bordetella genomosp. 5</name>
    <dbReference type="NCBI Taxonomy" id="1395608"/>
    <lineage>
        <taxon>Bacteria</taxon>
        <taxon>Pseudomonadati</taxon>
        <taxon>Pseudomonadota</taxon>
        <taxon>Betaproteobacteria</taxon>
        <taxon>Burkholderiales</taxon>
        <taxon>Alcaligenaceae</taxon>
        <taxon>Bordetella</taxon>
    </lineage>
</organism>
<sequence>MELLHHYLVAYGAVALFVCVYLESFGVPVPGESAVIAASVLASQGQLPIEGVLAAVFVGAVLGDCTGYAIGRCGGRQLLQRHGHRVRLTPERLASWETRFRTHGVPIVIGARFVVLLRQLNGLLAGSVAMPFHRFLCANIVGALAWTLVWGAGPMLAAHWYRPLWEHLRALW</sequence>
<keyword evidence="4" id="KW-1185">Reference proteome</keyword>
<dbReference type="RefSeq" id="WP_094803827.1">
    <property type="nucleotide sequence ID" value="NZ_NEVN01000002.1"/>
</dbReference>
<dbReference type="EMBL" id="NEVP01000012">
    <property type="protein sequence ID" value="OZI45881.1"/>
    <property type="molecule type" value="Genomic_DNA"/>
</dbReference>
<proteinExistence type="predicted"/>
<feature type="domain" description="VTT" evidence="2">
    <location>
        <begin position="29"/>
        <end position="150"/>
    </location>
</feature>
<gene>
    <name evidence="3" type="ORF">CAL25_21935</name>
</gene>
<keyword evidence="1" id="KW-0472">Membrane</keyword>
<dbReference type="Pfam" id="PF09335">
    <property type="entry name" value="VTT_dom"/>
    <property type="match status" value="1"/>
</dbReference>
<protein>
    <submittedName>
        <fullName evidence="3">DedA family protein</fullName>
    </submittedName>
</protein>
<evidence type="ECO:0000313" key="3">
    <source>
        <dbReference type="EMBL" id="OZI45881.1"/>
    </source>
</evidence>